<dbReference type="GO" id="GO:0003677">
    <property type="term" value="F:DNA binding"/>
    <property type="evidence" value="ECO:0007669"/>
    <property type="project" value="InterPro"/>
</dbReference>
<dbReference type="SUPFAM" id="SSF47413">
    <property type="entry name" value="lambda repressor-like DNA-binding domains"/>
    <property type="match status" value="1"/>
</dbReference>
<accession>A0A844FDR2</accession>
<evidence type="ECO:0000313" key="3">
    <source>
        <dbReference type="Proteomes" id="UP000462363"/>
    </source>
</evidence>
<feature type="domain" description="HTH cro/C1-type" evidence="1">
    <location>
        <begin position="10"/>
        <end position="64"/>
    </location>
</feature>
<protein>
    <submittedName>
        <fullName evidence="2">Helix-turn-helix transcriptional regulator</fullName>
    </submittedName>
</protein>
<dbReference type="InterPro" id="IPR001387">
    <property type="entry name" value="Cro/C1-type_HTH"/>
</dbReference>
<evidence type="ECO:0000259" key="1">
    <source>
        <dbReference type="PROSITE" id="PS50943"/>
    </source>
</evidence>
<dbReference type="RefSeq" id="WP_154322053.1">
    <property type="nucleotide sequence ID" value="NZ_CAMAAA010000046.1"/>
</dbReference>
<dbReference type="PROSITE" id="PS50943">
    <property type="entry name" value="HTH_CROC1"/>
    <property type="match status" value="1"/>
</dbReference>
<dbReference type="CDD" id="cd00093">
    <property type="entry name" value="HTH_XRE"/>
    <property type="match status" value="1"/>
</dbReference>
<proteinExistence type="predicted"/>
<sequence length="105" mass="12509">MDEKFIAERITELRIKKDVSEYQMSLDLGKNKSYIQNISSGRSLPSMSQFYEICRYFEITPQEFFDERLHDLPLYQKANELLKQLDEDDMLAILSILKRLTEKHS</sequence>
<dbReference type="InterPro" id="IPR010982">
    <property type="entry name" value="Lambda_DNA-bd_dom_sf"/>
</dbReference>
<reference evidence="2 3" key="1">
    <citation type="submission" date="2019-08" db="EMBL/GenBank/DDBJ databases">
        <title>In-depth cultivation of the pig gut microbiome towards novel bacterial diversity and tailored functional studies.</title>
        <authorList>
            <person name="Wylensek D."/>
            <person name="Hitch T.C.A."/>
            <person name="Clavel T."/>
        </authorList>
    </citation>
    <scope>NUCLEOTIDE SEQUENCE [LARGE SCALE GENOMIC DNA]</scope>
    <source>
        <strain evidence="2 3">BL-389-WT-3D</strain>
    </source>
</reference>
<name>A0A844FDR2_CLOSV</name>
<dbReference type="AlphaFoldDB" id="A0A844FDR2"/>
<dbReference type="EMBL" id="VUMB01000065">
    <property type="protein sequence ID" value="MSS41964.1"/>
    <property type="molecule type" value="Genomic_DNA"/>
</dbReference>
<dbReference type="Pfam" id="PF12844">
    <property type="entry name" value="HTH_19"/>
    <property type="match status" value="1"/>
</dbReference>
<evidence type="ECO:0000313" key="2">
    <source>
        <dbReference type="EMBL" id="MSS41964.1"/>
    </source>
</evidence>
<dbReference type="Gene3D" id="1.10.260.40">
    <property type="entry name" value="lambda repressor-like DNA-binding domains"/>
    <property type="match status" value="1"/>
</dbReference>
<dbReference type="SMART" id="SM00530">
    <property type="entry name" value="HTH_XRE"/>
    <property type="match status" value="1"/>
</dbReference>
<organism evidence="2 3">
    <name type="scientific">Clostridium scindens (strain JCM 10418 / VPI 12708)</name>
    <dbReference type="NCBI Taxonomy" id="29347"/>
    <lineage>
        <taxon>Bacteria</taxon>
        <taxon>Bacillati</taxon>
        <taxon>Bacillota</taxon>
        <taxon>Clostridia</taxon>
        <taxon>Lachnospirales</taxon>
        <taxon>Lachnospiraceae</taxon>
    </lineage>
</organism>
<comment type="caution">
    <text evidence="2">The sequence shown here is derived from an EMBL/GenBank/DDBJ whole genome shotgun (WGS) entry which is preliminary data.</text>
</comment>
<gene>
    <name evidence="2" type="ORF">FYJ37_17065</name>
</gene>
<dbReference type="Proteomes" id="UP000462363">
    <property type="component" value="Unassembled WGS sequence"/>
</dbReference>